<evidence type="ECO:0000259" key="7">
    <source>
        <dbReference type="PROSITE" id="PS51005"/>
    </source>
</evidence>
<feature type="region of interest" description="Disordered" evidence="6">
    <location>
        <begin position="171"/>
        <end position="207"/>
    </location>
</feature>
<feature type="compositionally biased region" description="Low complexity" evidence="6">
    <location>
        <begin position="11"/>
        <end position="21"/>
    </location>
</feature>
<feature type="domain" description="NAC" evidence="7">
    <location>
        <begin position="19"/>
        <end position="167"/>
    </location>
</feature>
<dbReference type="Proteomes" id="UP000324705">
    <property type="component" value="Chromosome 5A"/>
</dbReference>
<dbReference type="AlphaFoldDB" id="A0A9R0WPS9"/>
<keyword evidence="2" id="KW-0805">Transcription regulation</keyword>
<dbReference type="GO" id="GO:0003677">
    <property type="term" value="F:DNA binding"/>
    <property type="evidence" value="ECO:0007669"/>
    <property type="project" value="UniProtKB-KW"/>
</dbReference>
<dbReference type="Gene3D" id="2.170.150.80">
    <property type="entry name" value="NAC domain"/>
    <property type="match status" value="1"/>
</dbReference>
<keyword evidence="9" id="KW-1185">Reference proteome</keyword>
<dbReference type="InterPro" id="IPR003441">
    <property type="entry name" value="NAC-dom"/>
</dbReference>
<keyword evidence="3" id="KW-0238">DNA-binding</keyword>
<evidence type="ECO:0000256" key="1">
    <source>
        <dbReference type="ARBA" id="ARBA00004123"/>
    </source>
</evidence>
<dbReference type="Gramene" id="TRITD5Av1G170450.2">
    <property type="protein sequence ID" value="TRITD5Av1G170450.2"/>
    <property type="gene ID" value="TRITD5Av1G170450"/>
</dbReference>
<proteinExistence type="predicted"/>
<evidence type="ECO:0000256" key="4">
    <source>
        <dbReference type="ARBA" id="ARBA00023163"/>
    </source>
</evidence>
<evidence type="ECO:0000256" key="3">
    <source>
        <dbReference type="ARBA" id="ARBA00023125"/>
    </source>
</evidence>
<dbReference type="InterPro" id="IPR036093">
    <property type="entry name" value="NAC_dom_sf"/>
</dbReference>
<comment type="subcellular location">
    <subcellularLocation>
        <location evidence="1">Nucleus</location>
    </subcellularLocation>
</comment>
<dbReference type="GO" id="GO:0005634">
    <property type="term" value="C:nucleus"/>
    <property type="evidence" value="ECO:0007669"/>
    <property type="project" value="UniProtKB-SubCell"/>
</dbReference>
<dbReference type="EMBL" id="LT934119">
    <property type="protein sequence ID" value="VAI19560.1"/>
    <property type="molecule type" value="Genomic_DNA"/>
</dbReference>
<evidence type="ECO:0000256" key="5">
    <source>
        <dbReference type="ARBA" id="ARBA00023242"/>
    </source>
</evidence>
<evidence type="ECO:0000256" key="6">
    <source>
        <dbReference type="SAM" id="MobiDB-lite"/>
    </source>
</evidence>
<name>A0A9R0WPS9_TRITD</name>
<dbReference type="OMA" id="ATADCND"/>
<gene>
    <name evidence="8" type="ORF">TRITD_5Av1G170450</name>
</gene>
<sequence>MEKMRAAGEAPPTQQQQQLPPGFRFYPTDVELVLQYLRRMALDRPLPAAVIPVVHAAAMPDPWDLPGASEGESAYFFSQRQGRGGRRRRAAGGYWKATGKEKPVFVQLPVGKRLLVGVKTALAFHRGKSRTDWVMHEYRLAGAAEQNKGANDGSQSSEWVVCRVSLKSRARRTAAGGETTGDHQQEQPSPSPSSTSSCITDHACHAPDQEPSVKTMAAAMAKVTTTAVLGCS</sequence>
<dbReference type="PROSITE" id="PS51005">
    <property type="entry name" value="NAC"/>
    <property type="match status" value="1"/>
</dbReference>
<evidence type="ECO:0000313" key="8">
    <source>
        <dbReference type="EMBL" id="VAI19560.1"/>
    </source>
</evidence>
<evidence type="ECO:0000313" key="9">
    <source>
        <dbReference type="Proteomes" id="UP000324705"/>
    </source>
</evidence>
<dbReference type="PANTHER" id="PTHR31719">
    <property type="entry name" value="NAC TRANSCRIPTION FACTOR 56"/>
    <property type="match status" value="1"/>
</dbReference>
<organism evidence="8 9">
    <name type="scientific">Triticum turgidum subsp. durum</name>
    <name type="common">Durum wheat</name>
    <name type="synonym">Triticum durum</name>
    <dbReference type="NCBI Taxonomy" id="4567"/>
    <lineage>
        <taxon>Eukaryota</taxon>
        <taxon>Viridiplantae</taxon>
        <taxon>Streptophyta</taxon>
        <taxon>Embryophyta</taxon>
        <taxon>Tracheophyta</taxon>
        <taxon>Spermatophyta</taxon>
        <taxon>Magnoliopsida</taxon>
        <taxon>Liliopsida</taxon>
        <taxon>Poales</taxon>
        <taxon>Poaceae</taxon>
        <taxon>BOP clade</taxon>
        <taxon>Pooideae</taxon>
        <taxon>Triticodae</taxon>
        <taxon>Triticeae</taxon>
        <taxon>Triticinae</taxon>
        <taxon>Triticum</taxon>
    </lineage>
</organism>
<dbReference type="PANTHER" id="PTHR31719:SF103">
    <property type="entry name" value="OS09G0509100 PROTEIN"/>
    <property type="match status" value="1"/>
</dbReference>
<dbReference type="GO" id="GO:0006355">
    <property type="term" value="P:regulation of DNA-templated transcription"/>
    <property type="evidence" value="ECO:0007669"/>
    <property type="project" value="InterPro"/>
</dbReference>
<keyword evidence="4" id="KW-0804">Transcription</keyword>
<reference evidence="8 9" key="1">
    <citation type="submission" date="2017-09" db="EMBL/GenBank/DDBJ databases">
        <authorList>
            <consortium name="International Durum Wheat Genome Sequencing Consortium (IDWGSC)"/>
            <person name="Milanesi L."/>
        </authorList>
    </citation>
    <scope>NUCLEOTIDE SEQUENCE [LARGE SCALE GENOMIC DNA]</scope>
    <source>
        <strain evidence="9">cv. Svevo</strain>
    </source>
</reference>
<evidence type="ECO:0000256" key="2">
    <source>
        <dbReference type="ARBA" id="ARBA00023015"/>
    </source>
</evidence>
<keyword evidence="5" id="KW-0539">Nucleus</keyword>
<dbReference type="Pfam" id="PF02365">
    <property type="entry name" value="NAM"/>
    <property type="match status" value="1"/>
</dbReference>
<accession>A0A9R0WPS9</accession>
<feature type="region of interest" description="Disordered" evidence="6">
    <location>
        <begin position="1"/>
        <end position="21"/>
    </location>
</feature>
<dbReference type="SUPFAM" id="SSF101941">
    <property type="entry name" value="NAC domain"/>
    <property type="match status" value="1"/>
</dbReference>
<protein>
    <recommendedName>
        <fullName evidence="7">NAC domain-containing protein</fullName>
    </recommendedName>
</protein>